<dbReference type="RefSeq" id="WP_242288577.1">
    <property type="nucleotide sequence ID" value="NZ_JAKKSL010000006.1"/>
</dbReference>
<protein>
    <recommendedName>
        <fullName evidence="3">Transcription elongation factor GreAB</fullName>
    </recommendedName>
</protein>
<organism evidence="1 2">
    <name type="scientific">Colwellia maritima</name>
    <dbReference type="NCBI Taxonomy" id="2912588"/>
    <lineage>
        <taxon>Bacteria</taxon>
        <taxon>Pseudomonadati</taxon>
        <taxon>Pseudomonadota</taxon>
        <taxon>Gammaproteobacteria</taxon>
        <taxon>Alteromonadales</taxon>
        <taxon>Colwelliaceae</taxon>
        <taxon>Colwellia</taxon>
    </lineage>
</organism>
<dbReference type="Proteomes" id="UP001139646">
    <property type="component" value="Unassembled WGS sequence"/>
</dbReference>
<evidence type="ECO:0008006" key="3">
    <source>
        <dbReference type="Google" id="ProtNLM"/>
    </source>
</evidence>
<dbReference type="EMBL" id="JAKKSL010000006">
    <property type="protein sequence ID" value="MCI2285696.1"/>
    <property type="molecule type" value="Genomic_DNA"/>
</dbReference>
<accession>A0ABS9X636</accession>
<gene>
    <name evidence="1" type="ORF">L3081_22835</name>
</gene>
<comment type="caution">
    <text evidence="1">The sequence shown here is derived from an EMBL/GenBank/DDBJ whole genome shotgun (WGS) entry which is preliminary data.</text>
</comment>
<sequence length="165" mass="18241">MKQPLIKKRTLITIIINQLEQALAQAINAANEAHAAAVDDQSIAETQYDTLAIEASYLAEGQSRRVKELQTSIHQYQGLTLLDFDENKPVALTALVQLSNDIPNQHWFFIGPTAGGMRCTISDQTITVITPQSPMGMALIGKYQEDEIDIKLGNKQLSDYLSQVI</sequence>
<evidence type="ECO:0000313" key="2">
    <source>
        <dbReference type="Proteomes" id="UP001139646"/>
    </source>
</evidence>
<reference evidence="1" key="1">
    <citation type="submission" date="2022-01" db="EMBL/GenBank/DDBJ databases">
        <title>Colwellia maritima, isolated from seawater.</title>
        <authorList>
            <person name="Kristyanto S."/>
            <person name="Jung J."/>
            <person name="Jeon C.O."/>
        </authorList>
    </citation>
    <scope>NUCLEOTIDE SEQUENCE</scope>
    <source>
        <strain evidence="1">MSW7</strain>
    </source>
</reference>
<evidence type="ECO:0000313" key="1">
    <source>
        <dbReference type="EMBL" id="MCI2285696.1"/>
    </source>
</evidence>
<keyword evidence="2" id="KW-1185">Reference proteome</keyword>
<proteinExistence type="predicted"/>
<name>A0ABS9X636_9GAMM</name>
<dbReference type="SUPFAM" id="SSF54534">
    <property type="entry name" value="FKBP-like"/>
    <property type="match status" value="1"/>
</dbReference>